<dbReference type="InterPro" id="IPR006710">
    <property type="entry name" value="Glyco_hydro_43"/>
</dbReference>
<keyword evidence="3 6" id="KW-0378">Hydrolase</keyword>
<dbReference type="Proteomes" id="UP000288859">
    <property type="component" value="Unassembled WGS sequence"/>
</dbReference>
<dbReference type="PANTHER" id="PTHR43817:SF1">
    <property type="entry name" value="HYDROLASE, FAMILY 43, PUTATIVE (AFU_ORTHOLOGUE AFUA_3G01660)-RELATED"/>
    <property type="match status" value="1"/>
</dbReference>
<dbReference type="CDD" id="cd18820">
    <property type="entry name" value="GH43_LbAraf43-like"/>
    <property type="match status" value="1"/>
</dbReference>
<organism evidence="7 8">
    <name type="scientific">Exophiala mesophila</name>
    <name type="common">Black yeast-like fungus</name>
    <dbReference type="NCBI Taxonomy" id="212818"/>
    <lineage>
        <taxon>Eukaryota</taxon>
        <taxon>Fungi</taxon>
        <taxon>Dikarya</taxon>
        <taxon>Ascomycota</taxon>
        <taxon>Pezizomycotina</taxon>
        <taxon>Eurotiomycetes</taxon>
        <taxon>Chaetothyriomycetidae</taxon>
        <taxon>Chaetothyriales</taxon>
        <taxon>Herpotrichiellaceae</taxon>
        <taxon>Exophiala</taxon>
    </lineage>
</organism>
<accession>A0A438NDR3</accession>
<comment type="caution">
    <text evidence="7">The sequence shown here is derived from an EMBL/GenBank/DDBJ whole genome shotgun (WGS) entry which is preliminary data.</text>
</comment>
<evidence type="ECO:0000313" key="7">
    <source>
        <dbReference type="EMBL" id="RVX73779.1"/>
    </source>
</evidence>
<evidence type="ECO:0000313" key="8">
    <source>
        <dbReference type="Proteomes" id="UP000288859"/>
    </source>
</evidence>
<evidence type="ECO:0000256" key="3">
    <source>
        <dbReference type="ARBA" id="ARBA00022801"/>
    </source>
</evidence>
<dbReference type="SUPFAM" id="SSF75005">
    <property type="entry name" value="Arabinanase/levansucrase/invertase"/>
    <property type="match status" value="1"/>
</dbReference>
<evidence type="ECO:0000256" key="6">
    <source>
        <dbReference type="RuleBase" id="RU361187"/>
    </source>
</evidence>
<dbReference type="Gene3D" id="2.115.10.20">
    <property type="entry name" value="Glycosyl hydrolase domain, family 43"/>
    <property type="match status" value="1"/>
</dbReference>
<protein>
    <submittedName>
        <fullName evidence="7">Uncharacterized protein</fullName>
    </submittedName>
</protein>
<reference evidence="7 8" key="1">
    <citation type="submission" date="2017-03" db="EMBL/GenBank/DDBJ databases">
        <title>Genomes of endolithic fungi from Antarctica.</title>
        <authorList>
            <person name="Coleine C."/>
            <person name="Masonjones S."/>
            <person name="Stajich J.E."/>
        </authorList>
    </citation>
    <scope>NUCLEOTIDE SEQUENCE [LARGE SCALE GENOMIC DNA]</scope>
    <source>
        <strain evidence="7 8">CCFEE 6314</strain>
    </source>
</reference>
<dbReference type="GO" id="GO:0005975">
    <property type="term" value="P:carbohydrate metabolic process"/>
    <property type="evidence" value="ECO:0007669"/>
    <property type="project" value="InterPro"/>
</dbReference>
<evidence type="ECO:0000256" key="2">
    <source>
        <dbReference type="ARBA" id="ARBA00022729"/>
    </source>
</evidence>
<proteinExistence type="inferred from homology"/>
<dbReference type="PANTHER" id="PTHR43817">
    <property type="entry name" value="GLYCOSYL HYDROLASE"/>
    <property type="match status" value="1"/>
</dbReference>
<dbReference type="InterPro" id="IPR023296">
    <property type="entry name" value="Glyco_hydro_beta-prop_sf"/>
</dbReference>
<sequence>MSNYPICEVDTPDPWMLEFQGKFYLTFTLGNRVEIWSSRSMEDFRGCEKTLAWNPALGSPWSADIWAPELHYVDGRWYVYFCAAQPGKGNASHRTLMLRSESQDPMDGSPGTWQFLGPVRGLPNHWHIDATVFRPVPNELYICYSGWPLGDHSDTQQDLFIMQMANPEEAVPGTLTCVSRAQLPWERPDGGRRGVNEGPTWLSIPGFQGFVYSANGSWTSDYQLGLVRWTGGNPRDERSWQKRHTPLLVSDRAVGGPFGPGHASFILSPYSNNMIFCIYHATERHGEGWNNRKARVLCLRPDNFHPSAPPVCCANGLQMNPPTGPRPAARQRNVFEQQQQYKQQQQQQQQQEKGFMGRVMRKLNNF</sequence>
<evidence type="ECO:0000256" key="1">
    <source>
        <dbReference type="ARBA" id="ARBA00009865"/>
    </source>
</evidence>
<dbReference type="EMBL" id="NAJM01000006">
    <property type="protein sequence ID" value="RVX73779.1"/>
    <property type="molecule type" value="Genomic_DNA"/>
</dbReference>
<keyword evidence="2" id="KW-0732">Signal</keyword>
<dbReference type="OrthoDB" id="272289at2759"/>
<gene>
    <name evidence="7" type="ORF">B0A52_02669</name>
</gene>
<name>A0A438NDR3_EXOME</name>
<dbReference type="AlphaFoldDB" id="A0A438NDR3"/>
<dbReference type="Pfam" id="PF04616">
    <property type="entry name" value="Glyco_hydro_43"/>
    <property type="match status" value="1"/>
</dbReference>
<evidence type="ECO:0000256" key="5">
    <source>
        <dbReference type="PIRSR" id="PIRSR606710-2"/>
    </source>
</evidence>
<dbReference type="VEuPathDB" id="FungiDB:PV10_04286"/>
<keyword evidence="4 6" id="KW-0326">Glycosidase</keyword>
<dbReference type="GO" id="GO:0004553">
    <property type="term" value="F:hydrolase activity, hydrolyzing O-glycosyl compounds"/>
    <property type="evidence" value="ECO:0007669"/>
    <property type="project" value="InterPro"/>
</dbReference>
<evidence type="ECO:0000256" key="4">
    <source>
        <dbReference type="ARBA" id="ARBA00023295"/>
    </source>
</evidence>
<feature type="site" description="Important for catalytic activity, responsible for pKa modulation of the active site Glu and correct orientation of both the proton donor and substrate" evidence="5">
    <location>
        <position position="129"/>
    </location>
</feature>
<comment type="similarity">
    <text evidence="1 6">Belongs to the glycosyl hydrolase 43 family.</text>
</comment>